<evidence type="ECO:0000313" key="3">
    <source>
        <dbReference type="Proteomes" id="UP001367508"/>
    </source>
</evidence>
<dbReference type="PANTHER" id="PTHR35485">
    <property type="entry name" value="OS01G0888900 PROTEIN"/>
    <property type="match status" value="1"/>
</dbReference>
<comment type="caution">
    <text evidence="2">The sequence shown here is derived from an EMBL/GenBank/DDBJ whole genome shotgun (WGS) entry which is preliminary data.</text>
</comment>
<dbReference type="Proteomes" id="UP001367508">
    <property type="component" value="Unassembled WGS sequence"/>
</dbReference>
<dbReference type="PANTHER" id="PTHR35485:SF4">
    <property type="entry name" value="EXPRESSED PROTEIN"/>
    <property type="match status" value="1"/>
</dbReference>
<accession>A0AAN9MPU9</accession>
<evidence type="ECO:0000256" key="1">
    <source>
        <dbReference type="SAM" id="MobiDB-lite"/>
    </source>
</evidence>
<sequence>MEGLLPLVYRAIKKRKTRRQYQCLSSGTALSYTSNIVEFYPKNSGPWILPAGTFNTETLDHHAQNIGHQRYNSVTDFSNAFPSPQQVDGNSPSSQK</sequence>
<proteinExistence type="predicted"/>
<organism evidence="2 3">
    <name type="scientific">Canavalia gladiata</name>
    <name type="common">Sword bean</name>
    <name type="synonym">Dolichos gladiatus</name>
    <dbReference type="NCBI Taxonomy" id="3824"/>
    <lineage>
        <taxon>Eukaryota</taxon>
        <taxon>Viridiplantae</taxon>
        <taxon>Streptophyta</taxon>
        <taxon>Embryophyta</taxon>
        <taxon>Tracheophyta</taxon>
        <taxon>Spermatophyta</taxon>
        <taxon>Magnoliopsida</taxon>
        <taxon>eudicotyledons</taxon>
        <taxon>Gunneridae</taxon>
        <taxon>Pentapetalae</taxon>
        <taxon>rosids</taxon>
        <taxon>fabids</taxon>
        <taxon>Fabales</taxon>
        <taxon>Fabaceae</taxon>
        <taxon>Papilionoideae</taxon>
        <taxon>50 kb inversion clade</taxon>
        <taxon>NPAAA clade</taxon>
        <taxon>indigoferoid/millettioid clade</taxon>
        <taxon>Phaseoleae</taxon>
        <taxon>Canavalia</taxon>
    </lineage>
</organism>
<dbReference type="AlphaFoldDB" id="A0AAN9MPU9"/>
<evidence type="ECO:0000313" key="2">
    <source>
        <dbReference type="EMBL" id="KAK7358735.1"/>
    </source>
</evidence>
<gene>
    <name evidence="2" type="ORF">VNO77_00673</name>
</gene>
<name>A0AAN9MPU9_CANGL</name>
<dbReference type="EMBL" id="JAYMYQ010000001">
    <property type="protein sequence ID" value="KAK7358735.1"/>
    <property type="molecule type" value="Genomic_DNA"/>
</dbReference>
<protein>
    <submittedName>
        <fullName evidence="2">Uncharacterized protein</fullName>
    </submittedName>
</protein>
<feature type="region of interest" description="Disordered" evidence="1">
    <location>
        <begin position="74"/>
        <end position="96"/>
    </location>
</feature>
<keyword evidence="3" id="KW-1185">Reference proteome</keyword>
<reference evidence="2 3" key="1">
    <citation type="submission" date="2024-01" db="EMBL/GenBank/DDBJ databases">
        <title>The genomes of 5 underutilized Papilionoideae crops provide insights into root nodulation and disease resistanc.</title>
        <authorList>
            <person name="Jiang F."/>
        </authorList>
    </citation>
    <scope>NUCLEOTIDE SEQUENCE [LARGE SCALE GENOMIC DNA]</scope>
    <source>
        <strain evidence="2">LVBAO_FW01</strain>
        <tissue evidence="2">Leaves</tissue>
    </source>
</reference>